<dbReference type="SUPFAM" id="SSF50129">
    <property type="entry name" value="GroES-like"/>
    <property type="match status" value="1"/>
</dbReference>
<evidence type="ECO:0000256" key="1">
    <source>
        <dbReference type="ARBA" id="ARBA00022857"/>
    </source>
</evidence>
<dbReference type="Pfam" id="PF00107">
    <property type="entry name" value="ADH_zinc_N"/>
    <property type="match status" value="1"/>
</dbReference>
<dbReference type="GO" id="GO:0016491">
    <property type="term" value="F:oxidoreductase activity"/>
    <property type="evidence" value="ECO:0007669"/>
    <property type="project" value="InterPro"/>
</dbReference>
<proteinExistence type="predicted"/>
<name>A0A2H1L5X9_9MICO</name>
<dbReference type="PANTHER" id="PTHR44154">
    <property type="entry name" value="QUINONE OXIDOREDUCTASE"/>
    <property type="match status" value="1"/>
</dbReference>
<dbReference type="InterPro" id="IPR020843">
    <property type="entry name" value="ER"/>
</dbReference>
<evidence type="ECO:0000313" key="3">
    <source>
        <dbReference type="EMBL" id="SMY12308.1"/>
    </source>
</evidence>
<protein>
    <submittedName>
        <fullName evidence="3">D-arabinose 1-dehydrogenase, Zn-dependent alcohol dehydrogenase family</fullName>
    </submittedName>
</protein>
<dbReference type="InterPro" id="IPR011032">
    <property type="entry name" value="GroES-like_sf"/>
</dbReference>
<dbReference type="RefSeq" id="WP_101589244.1">
    <property type="nucleotide sequence ID" value="NZ_FXZM01000008.1"/>
</dbReference>
<dbReference type="InterPro" id="IPR013154">
    <property type="entry name" value="ADH-like_N"/>
</dbReference>
<dbReference type="InterPro" id="IPR051603">
    <property type="entry name" value="Zinc-ADH_QOR/CCCR"/>
</dbReference>
<dbReference type="AlphaFoldDB" id="A0A2H1L5X9"/>
<dbReference type="PANTHER" id="PTHR44154:SF1">
    <property type="entry name" value="QUINONE OXIDOREDUCTASE"/>
    <property type="match status" value="1"/>
</dbReference>
<dbReference type="InterPro" id="IPR036291">
    <property type="entry name" value="NAD(P)-bd_dom_sf"/>
</dbReference>
<keyword evidence="1" id="KW-0521">NADP</keyword>
<evidence type="ECO:0000259" key="2">
    <source>
        <dbReference type="SMART" id="SM00829"/>
    </source>
</evidence>
<dbReference type="Gene3D" id="3.90.180.10">
    <property type="entry name" value="Medium-chain alcohol dehydrogenases, catalytic domain"/>
    <property type="match status" value="1"/>
</dbReference>
<gene>
    <name evidence="3" type="ORF">BJEO58_01902</name>
</gene>
<dbReference type="EMBL" id="FXZM01000008">
    <property type="protein sequence ID" value="SMY12308.1"/>
    <property type="molecule type" value="Genomic_DNA"/>
</dbReference>
<keyword evidence="4" id="KW-1185">Reference proteome</keyword>
<dbReference type="SMART" id="SM00829">
    <property type="entry name" value="PKS_ER"/>
    <property type="match status" value="1"/>
</dbReference>
<dbReference type="SUPFAM" id="SSF51735">
    <property type="entry name" value="NAD(P)-binding Rossmann-fold domains"/>
    <property type="match status" value="1"/>
</dbReference>
<evidence type="ECO:0000313" key="4">
    <source>
        <dbReference type="Proteomes" id="UP000234462"/>
    </source>
</evidence>
<dbReference type="InterPro" id="IPR013149">
    <property type="entry name" value="ADH-like_C"/>
</dbReference>
<dbReference type="Pfam" id="PF08240">
    <property type="entry name" value="ADH_N"/>
    <property type="match status" value="1"/>
</dbReference>
<reference evidence="4" key="1">
    <citation type="submission" date="2017-03" db="EMBL/GenBank/DDBJ databases">
        <authorList>
            <person name="Monnet C."/>
        </authorList>
    </citation>
    <scope>NUCLEOTIDE SEQUENCE [LARGE SCALE GENOMIC DNA]</scope>
    <source>
        <strain evidence="4">SJ5-8</strain>
    </source>
</reference>
<sequence length="363" mass="37760">MTTTPTPTQMHAIRLEDFGGPEVLHRATVPVPQPEPGWVRIRVAYCGVCRHDLLTRAGKFPRAIHPLTLGHQVSGVIDAVGDGVEGFTAGDRVMSMIFSGCGECANCSGGNQSLCTVVTPKFLGEDLDGGYAEYVVIPASTAVHVPAEVSLTSAAIVTCTLGTAWHALVTRGRLRAGQDVVITGASGGVGLHAVQIAASQGARVTAVTSTESGARVARDAGAHAVIVDAERRFARRLKDELGLKADLVLEVVGAPTLRESLHAVKPGGTVVVVGNVEGAEVSIPPAYLILKEIALVGTKSCTNQELEALLAEVAAGRLTADVTDVVDYTQARDVHEKLEAGGSMGRIVLEVAGRQTPRPHASA</sequence>
<dbReference type="OrthoDB" id="9797931at2"/>
<feature type="domain" description="Enoyl reductase (ER)" evidence="2">
    <location>
        <begin position="19"/>
        <end position="349"/>
    </location>
</feature>
<dbReference type="Proteomes" id="UP000234462">
    <property type="component" value="Unassembled WGS sequence"/>
</dbReference>
<organism evidence="3 4">
    <name type="scientific">Brevibacterium jeotgali</name>
    <dbReference type="NCBI Taxonomy" id="1262550"/>
    <lineage>
        <taxon>Bacteria</taxon>
        <taxon>Bacillati</taxon>
        <taxon>Actinomycetota</taxon>
        <taxon>Actinomycetes</taxon>
        <taxon>Micrococcales</taxon>
        <taxon>Brevibacteriaceae</taxon>
        <taxon>Brevibacterium</taxon>
    </lineage>
</organism>
<accession>A0A2H1L5X9</accession>